<keyword evidence="1" id="KW-0732">Signal</keyword>
<dbReference type="Proteomes" id="UP000661507">
    <property type="component" value="Unassembled WGS sequence"/>
</dbReference>
<feature type="chain" id="PRO_5037976987" description="Copper chaperone PCu(A)C" evidence="1">
    <location>
        <begin position="22"/>
        <end position="177"/>
    </location>
</feature>
<protein>
    <recommendedName>
        <fullName evidence="4">Copper chaperone PCu(A)C</fullName>
    </recommendedName>
</protein>
<name>A0A917KRQ8_9PROT</name>
<proteinExistence type="predicted"/>
<dbReference type="RefSeq" id="WP_188969395.1">
    <property type="nucleotide sequence ID" value="NZ_BMKW01000009.1"/>
</dbReference>
<dbReference type="EMBL" id="BMKW01000009">
    <property type="protein sequence ID" value="GGJ26283.1"/>
    <property type="molecule type" value="Genomic_DNA"/>
</dbReference>
<gene>
    <name evidence="2" type="ORF">GCM10011320_37160</name>
</gene>
<evidence type="ECO:0000313" key="3">
    <source>
        <dbReference type="Proteomes" id="UP000661507"/>
    </source>
</evidence>
<organism evidence="2 3">
    <name type="scientific">Neoroseomonas lacus</name>
    <dbReference type="NCBI Taxonomy" id="287609"/>
    <lineage>
        <taxon>Bacteria</taxon>
        <taxon>Pseudomonadati</taxon>
        <taxon>Pseudomonadota</taxon>
        <taxon>Alphaproteobacteria</taxon>
        <taxon>Acetobacterales</taxon>
        <taxon>Acetobacteraceae</taxon>
        <taxon>Neoroseomonas</taxon>
    </lineage>
</organism>
<evidence type="ECO:0000313" key="2">
    <source>
        <dbReference type="EMBL" id="GGJ26283.1"/>
    </source>
</evidence>
<feature type="signal peptide" evidence="1">
    <location>
        <begin position="1"/>
        <end position="21"/>
    </location>
</feature>
<comment type="caution">
    <text evidence="2">The sequence shown here is derived from an EMBL/GenBank/DDBJ whole genome shotgun (WGS) entry which is preliminary data.</text>
</comment>
<reference evidence="2" key="1">
    <citation type="journal article" date="2014" name="Int. J. Syst. Evol. Microbiol.">
        <title>Complete genome sequence of Corynebacterium casei LMG S-19264T (=DSM 44701T), isolated from a smear-ripened cheese.</title>
        <authorList>
            <consortium name="US DOE Joint Genome Institute (JGI-PGF)"/>
            <person name="Walter F."/>
            <person name="Albersmeier A."/>
            <person name="Kalinowski J."/>
            <person name="Ruckert C."/>
        </authorList>
    </citation>
    <scope>NUCLEOTIDE SEQUENCE</scope>
    <source>
        <strain evidence="2">CGMCC 1.3617</strain>
    </source>
</reference>
<evidence type="ECO:0000256" key="1">
    <source>
        <dbReference type="SAM" id="SignalP"/>
    </source>
</evidence>
<keyword evidence="3" id="KW-1185">Reference proteome</keyword>
<evidence type="ECO:0008006" key="4">
    <source>
        <dbReference type="Google" id="ProtNLM"/>
    </source>
</evidence>
<dbReference type="AlphaFoldDB" id="A0A917KRQ8"/>
<sequence>MTHTLSRRLLLAVTLPLAACSMPTPPPPPPAAAAPPPPVLASLAAFATVKFLDPGTRRAVLETTGGAVVDMTAAPEVRNFGTLRQGARVVVEYDANGAVRIAQASRITRAEAAGRMRATVREVAIGGGRLVLDRPNGVTQEVLVQNAAMMAFATRLRAGDEVAVTLTQPDAPATTQN</sequence>
<accession>A0A917KRQ8</accession>
<reference evidence="2" key="2">
    <citation type="submission" date="2020-09" db="EMBL/GenBank/DDBJ databases">
        <authorList>
            <person name="Sun Q."/>
            <person name="Zhou Y."/>
        </authorList>
    </citation>
    <scope>NUCLEOTIDE SEQUENCE</scope>
    <source>
        <strain evidence="2">CGMCC 1.3617</strain>
    </source>
</reference>